<name>A0ABT8T5H0_9BACT</name>
<sequence length="79" mass="9928">MFKNSIEMNLNYWQRKFVLRFIPKCCYKKRWLHRGLRGSMSDFYFLILFINSNFNLSLLVKYHCYKKYLRKSRKKAKKF</sequence>
<keyword evidence="1" id="KW-0472">Membrane</keyword>
<protein>
    <submittedName>
        <fullName evidence="2">Uncharacterized protein</fullName>
    </submittedName>
</protein>
<dbReference type="RefSeq" id="WP_302243417.1">
    <property type="nucleotide sequence ID" value="NZ_JAULJQ010000001.1"/>
</dbReference>
<keyword evidence="1" id="KW-1133">Transmembrane helix</keyword>
<gene>
    <name evidence="2" type="ORF">Q2362_01005</name>
</gene>
<evidence type="ECO:0000313" key="2">
    <source>
        <dbReference type="EMBL" id="MDO2408678.1"/>
    </source>
</evidence>
<evidence type="ECO:0000256" key="1">
    <source>
        <dbReference type="SAM" id="Phobius"/>
    </source>
</evidence>
<keyword evidence="3" id="KW-1185">Reference proteome</keyword>
<organism evidence="2 3">
    <name type="scientific">Campylobacter magnus</name>
    <dbReference type="NCBI Taxonomy" id="3026462"/>
    <lineage>
        <taxon>Bacteria</taxon>
        <taxon>Pseudomonadati</taxon>
        <taxon>Campylobacterota</taxon>
        <taxon>Epsilonproteobacteria</taxon>
        <taxon>Campylobacterales</taxon>
        <taxon>Campylobacteraceae</taxon>
        <taxon>Campylobacter</taxon>
    </lineage>
</organism>
<comment type="caution">
    <text evidence="2">The sequence shown here is derived from an EMBL/GenBank/DDBJ whole genome shotgun (WGS) entry which is preliminary data.</text>
</comment>
<accession>A0ABT8T5H0</accession>
<feature type="transmembrane region" description="Helical" evidence="1">
    <location>
        <begin position="43"/>
        <end position="65"/>
    </location>
</feature>
<proteinExistence type="predicted"/>
<evidence type="ECO:0000313" key="3">
    <source>
        <dbReference type="Proteomes" id="UP001171111"/>
    </source>
</evidence>
<dbReference type="Proteomes" id="UP001171111">
    <property type="component" value="Unassembled WGS sequence"/>
</dbReference>
<keyword evidence="1" id="KW-0812">Transmembrane</keyword>
<dbReference type="EMBL" id="JAULJQ010000001">
    <property type="protein sequence ID" value="MDO2408678.1"/>
    <property type="molecule type" value="Genomic_DNA"/>
</dbReference>
<reference evidence="2 3" key="1">
    <citation type="submission" date="2023-06" db="EMBL/GenBank/DDBJ databases">
        <title>Campylobacter magnum sp. nov., isolated from cecal contents of domestic pigs (Sus scrofa domesticus).</title>
        <authorList>
            <person name="Papic B."/>
            <person name="Gruntar I."/>
        </authorList>
    </citation>
    <scope>NUCLEOTIDE SEQUENCE [LARGE SCALE GENOMIC DNA]</scope>
    <source>
        <strain evidence="3">34484-21</strain>
    </source>
</reference>